<protein>
    <submittedName>
        <fullName evidence="1">Uncharacterized protein</fullName>
    </submittedName>
</protein>
<organism evidence="1 2">
    <name type="scientific">Populus alba x Populus x berolinensis</name>
    <dbReference type="NCBI Taxonomy" id="444605"/>
    <lineage>
        <taxon>Eukaryota</taxon>
        <taxon>Viridiplantae</taxon>
        <taxon>Streptophyta</taxon>
        <taxon>Embryophyta</taxon>
        <taxon>Tracheophyta</taxon>
        <taxon>Spermatophyta</taxon>
        <taxon>Magnoliopsida</taxon>
        <taxon>eudicotyledons</taxon>
        <taxon>Gunneridae</taxon>
        <taxon>Pentapetalae</taxon>
        <taxon>rosids</taxon>
        <taxon>fabids</taxon>
        <taxon>Malpighiales</taxon>
        <taxon>Salicaceae</taxon>
        <taxon>Saliceae</taxon>
        <taxon>Populus</taxon>
    </lineage>
</organism>
<accession>A0AAD6M0F0</accession>
<dbReference type="AlphaFoldDB" id="A0AAD6M0F0"/>
<dbReference type="Proteomes" id="UP001164929">
    <property type="component" value="Chromosome 12"/>
</dbReference>
<evidence type="ECO:0000313" key="1">
    <source>
        <dbReference type="EMBL" id="KAJ6976486.1"/>
    </source>
</evidence>
<evidence type="ECO:0000313" key="2">
    <source>
        <dbReference type="Proteomes" id="UP001164929"/>
    </source>
</evidence>
<dbReference type="EMBL" id="JAQIZT010000012">
    <property type="protein sequence ID" value="KAJ6976486.1"/>
    <property type="molecule type" value="Genomic_DNA"/>
</dbReference>
<keyword evidence="2" id="KW-1185">Reference proteome</keyword>
<sequence length="329" mass="36450">MSSLSLSLDSLYAFHCEMFGASAGNADSNNMPNNGMKGEALIILQVKTGEVVMLCLFFLVYVHKQEDGRREEVHKQMPEDLSQVPKRRQVNLQALCCFVGDSDRWCTDICSTEGKHTDTQYLTWFGKLPTSTGEASMAAPLAPLSPMVAAKLISSSTKAAANFFTSSTMVATKVNAQACILQLFQAYHSESICGQVYRYSPNLSITRVTKAHLFSHKRITTTRWSATSHLKSVNACLWDTTFPFERINNARSGMIHQASHQGLQHPLKRIYQVRQSLSEYLNMITSSPLFQESTHPGVAPALCSILGTTPYFSMSLSLLVSRVQVALHL</sequence>
<name>A0AAD6M0F0_9ROSI</name>
<gene>
    <name evidence="1" type="ORF">NC653_028582</name>
</gene>
<comment type="caution">
    <text evidence="1">The sequence shown here is derived from an EMBL/GenBank/DDBJ whole genome shotgun (WGS) entry which is preliminary data.</text>
</comment>
<proteinExistence type="predicted"/>
<reference evidence="1" key="1">
    <citation type="journal article" date="2023" name="Mol. Ecol. Resour.">
        <title>Chromosome-level genome assembly of a triploid poplar Populus alba 'Berolinensis'.</title>
        <authorList>
            <person name="Chen S."/>
            <person name="Yu Y."/>
            <person name="Wang X."/>
            <person name="Wang S."/>
            <person name="Zhang T."/>
            <person name="Zhou Y."/>
            <person name="He R."/>
            <person name="Meng N."/>
            <person name="Wang Y."/>
            <person name="Liu W."/>
            <person name="Liu Z."/>
            <person name="Liu J."/>
            <person name="Guo Q."/>
            <person name="Huang H."/>
            <person name="Sederoff R.R."/>
            <person name="Wang G."/>
            <person name="Qu G."/>
            <person name="Chen S."/>
        </authorList>
    </citation>
    <scope>NUCLEOTIDE SEQUENCE</scope>
    <source>
        <strain evidence="1">SC-2020</strain>
    </source>
</reference>